<dbReference type="GO" id="GO:0009146">
    <property type="term" value="P:purine nucleoside triphosphate catabolic process"/>
    <property type="evidence" value="ECO:0007669"/>
    <property type="project" value="UniProtKB-ARBA"/>
</dbReference>
<evidence type="ECO:0000256" key="11">
    <source>
        <dbReference type="ARBA" id="ARBA00066468"/>
    </source>
</evidence>
<dbReference type="FunFam" id="3.90.950.10:FF:000001">
    <property type="entry name" value="dITP/XTP pyrophosphatase"/>
    <property type="match status" value="1"/>
</dbReference>
<dbReference type="GO" id="GO:0017111">
    <property type="term" value="F:ribonucleoside triphosphate phosphatase activity"/>
    <property type="evidence" value="ECO:0007669"/>
    <property type="project" value="InterPro"/>
</dbReference>
<evidence type="ECO:0000256" key="13">
    <source>
        <dbReference type="ARBA" id="ARBA00075987"/>
    </source>
</evidence>
<evidence type="ECO:0000256" key="1">
    <source>
        <dbReference type="ARBA" id="ARBA00001946"/>
    </source>
</evidence>
<dbReference type="PANTHER" id="PTHR11067">
    <property type="entry name" value="INOSINE TRIPHOSPHATE PYROPHOSPHATASE/HAM1 PROTEIN"/>
    <property type="match status" value="1"/>
</dbReference>
<dbReference type="NCBIfam" id="TIGR00042">
    <property type="entry name" value="RdgB/HAM1 family non-canonical purine NTP pyrophosphatase"/>
    <property type="match status" value="1"/>
</dbReference>
<organism evidence="17">
    <name type="scientific">marine sediment metagenome</name>
    <dbReference type="NCBI Taxonomy" id="412755"/>
    <lineage>
        <taxon>unclassified sequences</taxon>
        <taxon>metagenomes</taxon>
        <taxon>ecological metagenomes</taxon>
    </lineage>
</organism>
<gene>
    <name evidence="17" type="ORF">LCGC14_2069210</name>
</gene>
<evidence type="ECO:0000256" key="15">
    <source>
        <dbReference type="ARBA" id="ARBA00083186"/>
    </source>
</evidence>
<evidence type="ECO:0000256" key="10">
    <source>
        <dbReference type="ARBA" id="ARBA00052017"/>
    </source>
</evidence>
<dbReference type="PANTHER" id="PTHR11067:SF9">
    <property type="entry name" value="INOSINE TRIPHOSPHATE PYROPHOSPHATASE"/>
    <property type="match status" value="1"/>
</dbReference>
<evidence type="ECO:0000256" key="3">
    <source>
        <dbReference type="ARBA" id="ARBA00011738"/>
    </source>
</evidence>
<evidence type="ECO:0000256" key="16">
    <source>
        <dbReference type="ARBA" id="ARBA00083635"/>
    </source>
</evidence>
<evidence type="ECO:0000256" key="7">
    <source>
        <dbReference type="ARBA" id="ARBA00022842"/>
    </source>
</evidence>
<dbReference type="EMBL" id="LAZR01024790">
    <property type="protein sequence ID" value="KKL74005.1"/>
    <property type="molecule type" value="Genomic_DNA"/>
</dbReference>
<dbReference type="SUPFAM" id="SSF52972">
    <property type="entry name" value="ITPase-like"/>
    <property type="match status" value="1"/>
</dbReference>
<dbReference type="Gene3D" id="3.90.950.10">
    <property type="match status" value="1"/>
</dbReference>
<evidence type="ECO:0000256" key="6">
    <source>
        <dbReference type="ARBA" id="ARBA00022801"/>
    </source>
</evidence>
<keyword evidence="4" id="KW-0479">Metal-binding</keyword>
<comment type="subunit">
    <text evidence="3">Homodimer.</text>
</comment>
<comment type="similarity">
    <text evidence="2">Belongs to the HAM1 NTPase family.</text>
</comment>
<dbReference type="GO" id="GO:0005829">
    <property type="term" value="C:cytosol"/>
    <property type="evidence" value="ECO:0007669"/>
    <property type="project" value="TreeGrafter"/>
</dbReference>
<evidence type="ECO:0000256" key="12">
    <source>
        <dbReference type="ARBA" id="ARBA00071289"/>
    </source>
</evidence>
<keyword evidence="8" id="KW-0546">Nucleotide metabolism</keyword>
<dbReference type="InterPro" id="IPR020922">
    <property type="entry name" value="dITP/XTP_pyrophosphatase"/>
</dbReference>
<comment type="catalytic activity">
    <reaction evidence="9">
        <text>dITP + H2O = dIMP + diphosphate + H(+)</text>
        <dbReference type="Rhea" id="RHEA:28342"/>
        <dbReference type="ChEBI" id="CHEBI:15377"/>
        <dbReference type="ChEBI" id="CHEBI:15378"/>
        <dbReference type="ChEBI" id="CHEBI:33019"/>
        <dbReference type="ChEBI" id="CHEBI:61194"/>
        <dbReference type="ChEBI" id="CHEBI:61382"/>
        <dbReference type="EC" id="3.6.1.66"/>
    </reaction>
</comment>
<dbReference type="GO" id="GO:0036220">
    <property type="term" value="F:ITP diphosphatase activity"/>
    <property type="evidence" value="ECO:0007669"/>
    <property type="project" value="UniProtKB-EC"/>
</dbReference>
<sequence>MDQPVPLVIATTNKGKIHEIRDRLKDYSVKIMELEEFGPIPGVEEDGNSFEENAYKKASFTSKVLDLPALADDSGLVVEALGGLPGIHSARYAGKNATDEQKCARILMEMKGQSNRKAIFECVISIAVPNGNALKYTAHCKGLIAPKPGGQNGFGYDPIFYYPPLQKTFAELTQKEKGCVSHRGKALMALKNEFNATLVWICQHMPVQKKIYM</sequence>
<dbReference type="GO" id="GO:0036222">
    <property type="term" value="F:XTP diphosphatase activity"/>
    <property type="evidence" value="ECO:0007669"/>
    <property type="project" value="UniProtKB-ARBA"/>
</dbReference>
<comment type="cofactor">
    <cofactor evidence="1">
        <name>Mg(2+)</name>
        <dbReference type="ChEBI" id="CHEBI:18420"/>
    </cofactor>
</comment>
<evidence type="ECO:0000256" key="8">
    <source>
        <dbReference type="ARBA" id="ARBA00023080"/>
    </source>
</evidence>
<dbReference type="HAMAP" id="MF_01405">
    <property type="entry name" value="Non_canon_purine_NTPase"/>
    <property type="match status" value="1"/>
</dbReference>
<evidence type="ECO:0000256" key="5">
    <source>
        <dbReference type="ARBA" id="ARBA00022741"/>
    </source>
</evidence>
<accession>A0A0F9GXA5</accession>
<evidence type="ECO:0000256" key="2">
    <source>
        <dbReference type="ARBA" id="ARBA00008023"/>
    </source>
</evidence>
<dbReference type="EC" id="3.6.1.66" evidence="11"/>
<evidence type="ECO:0000256" key="4">
    <source>
        <dbReference type="ARBA" id="ARBA00022723"/>
    </source>
</evidence>
<name>A0A0F9GXA5_9ZZZZ</name>
<dbReference type="AlphaFoldDB" id="A0A0F9GXA5"/>
<keyword evidence="6" id="KW-0378">Hydrolase</keyword>
<dbReference type="CDD" id="cd00515">
    <property type="entry name" value="HAM1"/>
    <property type="match status" value="1"/>
</dbReference>
<dbReference type="NCBIfam" id="NF011397">
    <property type="entry name" value="PRK14822.1"/>
    <property type="match status" value="1"/>
</dbReference>
<dbReference type="GO" id="GO:0000166">
    <property type="term" value="F:nucleotide binding"/>
    <property type="evidence" value="ECO:0007669"/>
    <property type="project" value="UniProtKB-KW"/>
</dbReference>
<comment type="catalytic activity">
    <reaction evidence="10">
        <text>XTP + H2O = XMP + diphosphate + H(+)</text>
        <dbReference type="Rhea" id="RHEA:28610"/>
        <dbReference type="ChEBI" id="CHEBI:15377"/>
        <dbReference type="ChEBI" id="CHEBI:15378"/>
        <dbReference type="ChEBI" id="CHEBI:33019"/>
        <dbReference type="ChEBI" id="CHEBI:57464"/>
        <dbReference type="ChEBI" id="CHEBI:61314"/>
        <dbReference type="EC" id="3.6.1.66"/>
    </reaction>
</comment>
<dbReference type="Pfam" id="PF01725">
    <property type="entry name" value="Ham1p_like"/>
    <property type="match status" value="1"/>
</dbReference>
<dbReference type="GO" id="GO:0046872">
    <property type="term" value="F:metal ion binding"/>
    <property type="evidence" value="ECO:0007669"/>
    <property type="project" value="UniProtKB-KW"/>
</dbReference>
<dbReference type="GO" id="GO:0009117">
    <property type="term" value="P:nucleotide metabolic process"/>
    <property type="evidence" value="ECO:0007669"/>
    <property type="project" value="UniProtKB-KW"/>
</dbReference>
<dbReference type="GO" id="GO:0035870">
    <property type="term" value="F:dITP diphosphatase activity"/>
    <property type="evidence" value="ECO:0007669"/>
    <property type="project" value="UniProtKB-ARBA"/>
</dbReference>
<keyword evidence="5" id="KW-0547">Nucleotide-binding</keyword>
<evidence type="ECO:0000256" key="14">
    <source>
        <dbReference type="ARBA" id="ARBA00078805"/>
    </source>
</evidence>
<dbReference type="InterPro" id="IPR029001">
    <property type="entry name" value="ITPase-like_fam"/>
</dbReference>
<evidence type="ECO:0000256" key="9">
    <source>
        <dbReference type="ARBA" id="ARBA00051875"/>
    </source>
</evidence>
<proteinExistence type="inferred from homology"/>
<keyword evidence="7" id="KW-0460">Magnesium</keyword>
<dbReference type="InterPro" id="IPR002637">
    <property type="entry name" value="RdgB/HAM1"/>
</dbReference>
<protein>
    <recommendedName>
        <fullName evidence="12">dITP/XTP pyrophosphatase</fullName>
        <ecNumber evidence="11">3.6.1.66</ecNumber>
    </recommendedName>
    <alternativeName>
        <fullName evidence="13">Non-canonical purine NTP pyrophosphatase</fullName>
    </alternativeName>
    <alternativeName>
        <fullName evidence="14">Non-standard purine NTP pyrophosphatase</fullName>
    </alternativeName>
    <alternativeName>
        <fullName evidence="16">Nucleoside-triphosphate diphosphatase</fullName>
    </alternativeName>
    <alternativeName>
        <fullName evidence="15">Nucleoside-triphosphate pyrophosphatase</fullName>
    </alternativeName>
</protein>
<comment type="caution">
    <text evidence="17">The sequence shown here is derived from an EMBL/GenBank/DDBJ whole genome shotgun (WGS) entry which is preliminary data.</text>
</comment>
<reference evidence="17" key="1">
    <citation type="journal article" date="2015" name="Nature">
        <title>Complex archaea that bridge the gap between prokaryotes and eukaryotes.</title>
        <authorList>
            <person name="Spang A."/>
            <person name="Saw J.H."/>
            <person name="Jorgensen S.L."/>
            <person name="Zaremba-Niedzwiedzka K."/>
            <person name="Martijn J."/>
            <person name="Lind A.E."/>
            <person name="van Eijk R."/>
            <person name="Schleper C."/>
            <person name="Guy L."/>
            <person name="Ettema T.J."/>
        </authorList>
    </citation>
    <scope>NUCLEOTIDE SEQUENCE</scope>
</reference>
<evidence type="ECO:0000313" key="17">
    <source>
        <dbReference type="EMBL" id="KKL74005.1"/>
    </source>
</evidence>